<reference evidence="2" key="1">
    <citation type="journal article" date="2023" name="Insect Mol. Biol.">
        <title>Genome sequencing provides insights into the evolution of gene families encoding plant cell wall-degrading enzymes in longhorned beetles.</title>
        <authorList>
            <person name="Shin N.R."/>
            <person name="Okamura Y."/>
            <person name="Kirsch R."/>
            <person name="Pauchet Y."/>
        </authorList>
    </citation>
    <scope>NUCLEOTIDE SEQUENCE</scope>
    <source>
        <strain evidence="2">MMC_N1</strain>
    </source>
</reference>
<protein>
    <submittedName>
        <fullName evidence="2">Uncharacterized protein</fullName>
    </submittedName>
</protein>
<organism evidence="2 3">
    <name type="scientific">Molorchus minor</name>
    <dbReference type="NCBI Taxonomy" id="1323400"/>
    <lineage>
        <taxon>Eukaryota</taxon>
        <taxon>Metazoa</taxon>
        <taxon>Ecdysozoa</taxon>
        <taxon>Arthropoda</taxon>
        <taxon>Hexapoda</taxon>
        <taxon>Insecta</taxon>
        <taxon>Pterygota</taxon>
        <taxon>Neoptera</taxon>
        <taxon>Endopterygota</taxon>
        <taxon>Coleoptera</taxon>
        <taxon>Polyphaga</taxon>
        <taxon>Cucujiformia</taxon>
        <taxon>Chrysomeloidea</taxon>
        <taxon>Cerambycidae</taxon>
        <taxon>Lamiinae</taxon>
        <taxon>Monochamini</taxon>
        <taxon>Molorchus</taxon>
    </lineage>
</organism>
<dbReference type="EMBL" id="JAPWTJ010002502">
    <property type="protein sequence ID" value="KAJ8965919.1"/>
    <property type="molecule type" value="Genomic_DNA"/>
</dbReference>
<keyword evidence="1" id="KW-1133">Transmembrane helix</keyword>
<evidence type="ECO:0000313" key="2">
    <source>
        <dbReference type="EMBL" id="KAJ8965919.1"/>
    </source>
</evidence>
<name>A0ABQ9IU93_9CUCU</name>
<feature type="transmembrane region" description="Helical" evidence="1">
    <location>
        <begin position="28"/>
        <end position="52"/>
    </location>
</feature>
<comment type="caution">
    <text evidence="2">The sequence shown here is derived from an EMBL/GenBank/DDBJ whole genome shotgun (WGS) entry which is preliminary data.</text>
</comment>
<sequence>MSILFSAESGTTKMVSTVVTGEFVPEELALATLTLLPISFLLLSSFSSGLFAPFPLTDRLTVISVVPSPPLQISRLHAGDESLLHVTVLVLSPLLLTDLREFFLFASEEFSLSSNPFLESTSCPVSITGFSDRLLLSSFAAESELNFASPSLSLKLLKEKRMLENHTMTHVRITLPLKPVPLRKPLAFLKPKRSISQASWELKLVTNPIQLLSVPYKYTLKDFVFVSFEFEETESLPFLSRIDKLQNYAYNLYLILFVGFVDPLLHLFVILLIRFLISSNTAVINLISHPLYLCQGLPVDFVKMSVDTPYVCKRIFTIRADVYQTGGVVFILDVIANMMINGVQQLVIKPFGNEKGHNKKNVSPSNFGYIFFNQHVLNTCNWTVLQLTRPDNSNLRHTSTYAVKDVGKNKSWVKSIFYKIPFLNISKIKVKSSAYLLYEEIADTINHIEFIEKI</sequence>
<evidence type="ECO:0000256" key="1">
    <source>
        <dbReference type="SAM" id="Phobius"/>
    </source>
</evidence>
<keyword evidence="1" id="KW-0472">Membrane</keyword>
<keyword evidence="3" id="KW-1185">Reference proteome</keyword>
<evidence type="ECO:0000313" key="3">
    <source>
        <dbReference type="Proteomes" id="UP001162164"/>
    </source>
</evidence>
<feature type="transmembrane region" description="Helical" evidence="1">
    <location>
        <begin position="250"/>
        <end position="277"/>
    </location>
</feature>
<gene>
    <name evidence="2" type="ORF">NQ317_014107</name>
</gene>
<proteinExistence type="predicted"/>
<dbReference type="Proteomes" id="UP001162164">
    <property type="component" value="Unassembled WGS sequence"/>
</dbReference>
<accession>A0ABQ9IU93</accession>
<keyword evidence="1" id="KW-0812">Transmembrane</keyword>